<gene>
    <name evidence="1" type="ORF">I601_1919</name>
</gene>
<evidence type="ECO:0000313" key="2">
    <source>
        <dbReference type="Proteomes" id="UP000077868"/>
    </source>
</evidence>
<organism evidence="1 2">
    <name type="scientific">Nocardioides dokdonensis FR1436</name>
    <dbReference type="NCBI Taxonomy" id="1300347"/>
    <lineage>
        <taxon>Bacteria</taxon>
        <taxon>Bacillati</taxon>
        <taxon>Actinomycetota</taxon>
        <taxon>Actinomycetes</taxon>
        <taxon>Propionibacteriales</taxon>
        <taxon>Nocardioidaceae</taxon>
        <taxon>Nocardioides</taxon>
    </lineage>
</organism>
<dbReference type="STRING" id="1300347.I601_1919"/>
<dbReference type="EMBL" id="CP015079">
    <property type="protein sequence ID" value="ANH38349.1"/>
    <property type="molecule type" value="Genomic_DNA"/>
</dbReference>
<keyword evidence="2" id="KW-1185">Reference proteome</keyword>
<proteinExistence type="predicted"/>
<sequence>MTAQPEPTIELFRTATGQRLHILGCPHVGSPVVAATANDLARLAICTWCRAEIHGTGRTYCHSLDDAMRVLGCWEGTHRLIRDALRFVAYDEIWLPHSDSYIALGRGGRCVARVGKGYVTIAATETYVELPGHRAGRGGGAPRVERLGPICPRHFLATSIAGVCDACES</sequence>
<reference evidence="1 2" key="1">
    <citation type="submission" date="2016-03" db="EMBL/GenBank/DDBJ databases">
        <title>Complete genome sequence of a soil Actinobacterium, Nocardioides dokdonensis FR1436.</title>
        <authorList>
            <person name="Kwon S.-K."/>
            <person name="Kim K."/>
            <person name="Kim J.F."/>
        </authorList>
    </citation>
    <scope>NUCLEOTIDE SEQUENCE [LARGE SCALE GENOMIC DNA]</scope>
    <source>
        <strain evidence="1 2">FR1436</strain>
    </source>
</reference>
<dbReference type="Proteomes" id="UP000077868">
    <property type="component" value="Chromosome"/>
</dbReference>
<dbReference type="RefSeq" id="WP_068108678.1">
    <property type="nucleotide sequence ID" value="NZ_CP015079.1"/>
</dbReference>
<evidence type="ECO:0000313" key="1">
    <source>
        <dbReference type="EMBL" id="ANH38349.1"/>
    </source>
</evidence>
<protein>
    <submittedName>
        <fullName evidence="1">Uncharacterized protein</fullName>
    </submittedName>
</protein>
<accession>A0A1A9GJ80</accession>
<dbReference type="OrthoDB" id="3776844at2"/>
<dbReference type="KEGG" id="ndk:I601_1919"/>
<dbReference type="PATRIC" id="fig|1300347.3.peg.1920"/>
<name>A0A1A9GJ80_9ACTN</name>
<dbReference type="AlphaFoldDB" id="A0A1A9GJ80"/>